<comment type="caution">
    <text evidence="4">The sequence shown here is derived from an EMBL/GenBank/DDBJ whole genome shotgun (WGS) entry which is preliminary data.</text>
</comment>
<reference evidence="4 5" key="1">
    <citation type="submission" date="2021-04" db="EMBL/GenBank/DDBJ databases">
        <title>Mariniflexile gromovii gen. nov., sp. nov., a gliding bacterium isolated from the sea urchin Strongylocentrotus intermedius.</title>
        <authorList>
            <person name="Ko S."/>
            <person name="Le V."/>
            <person name="Ahn C.-Y."/>
            <person name="Oh H.-M."/>
        </authorList>
    </citation>
    <scope>NUCLEOTIDE SEQUENCE [LARGE SCALE GENOMIC DNA]</scope>
    <source>
        <strain evidence="4 5">KCTC 12570</strain>
    </source>
</reference>
<evidence type="ECO:0000313" key="5">
    <source>
        <dbReference type="Proteomes" id="UP000670776"/>
    </source>
</evidence>
<dbReference type="InterPro" id="IPR008978">
    <property type="entry name" value="HSP20-like_chaperone"/>
</dbReference>
<name>A0ABS4BP90_9FLAO</name>
<dbReference type="EMBL" id="JAGJCB010000001">
    <property type="protein sequence ID" value="MBP0902414.1"/>
    <property type="molecule type" value="Genomic_DNA"/>
</dbReference>
<comment type="similarity">
    <text evidence="1 2">Belongs to the small heat shock protein (HSP20) family.</text>
</comment>
<dbReference type="SUPFAM" id="SSF49764">
    <property type="entry name" value="HSP20-like chaperones"/>
    <property type="match status" value="1"/>
</dbReference>
<dbReference type="RefSeq" id="WP_209651810.1">
    <property type="nucleotide sequence ID" value="NZ_JAGJCB010000001.1"/>
</dbReference>
<evidence type="ECO:0000313" key="4">
    <source>
        <dbReference type="EMBL" id="MBP0902414.1"/>
    </source>
</evidence>
<dbReference type="Pfam" id="PF00011">
    <property type="entry name" value="HSP20"/>
    <property type="match status" value="1"/>
</dbReference>
<proteinExistence type="inferred from homology"/>
<dbReference type="InterPro" id="IPR002068">
    <property type="entry name" value="A-crystallin/Hsp20_dom"/>
</dbReference>
<dbReference type="Gene3D" id="2.60.40.790">
    <property type="match status" value="1"/>
</dbReference>
<organism evidence="4 5">
    <name type="scientific">Mariniflexile gromovii</name>
    <dbReference type="NCBI Taxonomy" id="362523"/>
    <lineage>
        <taxon>Bacteria</taxon>
        <taxon>Pseudomonadati</taxon>
        <taxon>Bacteroidota</taxon>
        <taxon>Flavobacteriia</taxon>
        <taxon>Flavobacteriales</taxon>
        <taxon>Flavobacteriaceae</taxon>
        <taxon>Mariniflexile</taxon>
    </lineage>
</organism>
<dbReference type="CDD" id="cd06464">
    <property type="entry name" value="ACD_sHsps-like"/>
    <property type="match status" value="1"/>
</dbReference>
<evidence type="ECO:0000256" key="1">
    <source>
        <dbReference type="PROSITE-ProRule" id="PRU00285"/>
    </source>
</evidence>
<evidence type="ECO:0000256" key="2">
    <source>
        <dbReference type="RuleBase" id="RU003616"/>
    </source>
</evidence>
<feature type="domain" description="SHSP" evidence="3">
    <location>
        <begin position="27"/>
        <end position="137"/>
    </location>
</feature>
<dbReference type="Proteomes" id="UP000670776">
    <property type="component" value="Unassembled WGS sequence"/>
</dbReference>
<gene>
    <name evidence="4" type="ORF">J8H85_01120</name>
</gene>
<sequence length="137" mass="16087">MYPHINKNQHFTSASESNKYGIYNSNLRKDTHLSDVRLTESKEGYHLELEIRGYIKDDFNFYFNNDNDLVLTTGKIKENNQLKSSDSSSTKHNYCYASAFFKKVFRLPFDVVKNKIAFDYKDHILSIDLFKPNVQTL</sequence>
<accession>A0ABS4BP90</accession>
<dbReference type="PROSITE" id="PS01031">
    <property type="entry name" value="SHSP"/>
    <property type="match status" value="1"/>
</dbReference>
<protein>
    <submittedName>
        <fullName evidence="4">Hsp20/alpha crystallin family protein</fullName>
    </submittedName>
</protein>
<keyword evidence="5" id="KW-1185">Reference proteome</keyword>
<evidence type="ECO:0000259" key="3">
    <source>
        <dbReference type="PROSITE" id="PS01031"/>
    </source>
</evidence>